<sequence>MYLLIFPDIIITQGVNRTMIYDTKKPGVFLYIPNLPFDIINAIREKSVEAIRRRCNSYDLQLFNDFLEFIVNNKFGTFVDDITCFPSISEEYYSPSDIEILVIDINDIEHRYSYILSQLYGLCCQHLQLRFFSPVTIDSIQKVLVQLISFPWHSIELLVSYPLWENHEKITDFLYEYPMVSVVVFNQPYTRFFNVNSKYKHQSISSVLYTTQNFKKPTDCGVINKETLNCVSTLQSVLLSKKYNSCLYKKMFITQDGYIANCPCIPKYFGNIDKDNIDLEALINNSSFKDIWNISKDKIRTCCDCEYRYFCNDCRAFVNNNRDKPIKCSYNPFTNNWDD</sequence>
<proteinExistence type="predicted"/>
<name>F8N676_9BACT</name>
<accession>F8N676</accession>
<evidence type="ECO:0000313" key="1">
    <source>
        <dbReference type="EMBL" id="EGN56157.1"/>
    </source>
</evidence>
<reference evidence="2" key="1">
    <citation type="journal article" date="2011" name="Stand. Genomic Sci.">
        <title>Non-contiguous finished genome sequence of the opportunistic oral pathogen Prevotella multisaccharivorax type strain (PPPA20).</title>
        <authorList>
            <person name="Pati A."/>
            <person name="Gronow S."/>
            <person name="Lu M."/>
            <person name="Lapidus A."/>
            <person name="Nolan M."/>
            <person name="Lucas S."/>
            <person name="Hammon N."/>
            <person name="Deshpande S."/>
            <person name="Cheng J.F."/>
            <person name="Tapia R."/>
            <person name="Han C."/>
            <person name="Goodwin L."/>
            <person name="Pitluck S."/>
            <person name="Liolios K."/>
            <person name="Pagani I."/>
            <person name="Mavromatis K."/>
            <person name="Mikhailova N."/>
            <person name="Huntemann M."/>
            <person name="Chen A."/>
            <person name="Palaniappan K."/>
            <person name="Land M."/>
            <person name="Hauser L."/>
            <person name="Detter J.C."/>
            <person name="Brambilla E.M."/>
            <person name="Rohde M."/>
            <person name="Goker M."/>
            <person name="Woyke T."/>
            <person name="Bristow J."/>
            <person name="Eisen J.A."/>
            <person name="Markowitz V."/>
            <person name="Hugenholtz P."/>
            <person name="Kyrpides N.C."/>
            <person name="Klenk H.P."/>
            <person name="Ivanova N."/>
        </authorList>
    </citation>
    <scope>NUCLEOTIDE SEQUENCE [LARGE SCALE GENOMIC DNA]</scope>
    <source>
        <strain evidence="2">DSM 17128</strain>
    </source>
</reference>
<dbReference type="STRING" id="688246.Premu_0685"/>
<dbReference type="Gene3D" id="3.20.20.70">
    <property type="entry name" value="Aldolase class I"/>
    <property type="match status" value="1"/>
</dbReference>
<protein>
    <recommendedName>
        <fullName evidence="3">4Fe4S-binding SPASM domain-containing protein</fullName>
    </recommendedName>
</protein>
<evidence type="ECO:0008006" key="3">
    <source>
        <dbReference type="Google" id="ProtNLM"/>
    </source>
</evidence>
<dbReference type="InterPro" id="IPR026497">
    <property type="entry name" value="GRASP-with-SPASM"/>
</dbReference>
<dbReference type="AlphaFoldDB" id="F8N676"/>
<dbReference type="InterPro" id="IPR013785">
    <property type="entry name" value="Aldolase_TIM"/>
</dbReference>
<organism evidence="1 2">
    <name type="scientific">Hallella multisaccharivorax DSM 17128</name>
    <dbReference type="NCBI Taxonomy" id="688246"/>
    <lineage>
        <taxon>Bacteria</taxon>
        <taxon>Pseudomonadati</taxon>
        <taxon>Bacteroidota</taxon>
        <taxon>Bacteroidia</taxon>
        <taxon>Bacteroidales</taxon>
        <taxon>Prevotellaceae</taxon>
        <taxon>Hallella</taxon>
    </lineage>
</organism>
<dbReference type="Proteomes" id="UP000002772">
    <property type="component" value="Unassembled WGS sequence"/>
</dbReference>
<keyword evidence="2" id="KW-1185">Reference proteome</keyword>
<evidence type="ECO:0000313" key="2">
    <source>
        <dbReference type="Proteomes" id="UP000002772"/>
    </source>
</evidence>
<dbReference type="eggNOG" id="COG0641">
    <property type="taxonomic scope" value="Bacteria"/>
</dbReference>
<dbReference type="HOGENOM" id="CLU_050370_0_0_10"/>
<dbReference type="OrthoDB" id="9808591at2"/>
<dbReference type="NCBIfam" id="TIGR04193">
    <property type="entry name" value="SPASM_w_grasp"/>
    <property type="match status" value="1"/>
</dbReference>
<dbReference type="EMBL" id="GL945017">
    <property type="protein sequence ID" value="EGN56157.1"/>
    <property type="molecule type" value="Genomic_DNA"/>
</dbReference>
<dbReference type="RefSeq" id="WP_007573117.1">
    <property type="nucleotide sequence ID" value="NZ_BPTS01000001.1"/>
</dbReference>
<gene>
    <name evidence="1" type="ORF">Premu_0685</name>
</gene>